<dbReference type="EC" id="2.7.11.1" evidence="2"/>
<dbReference type="Pfam" id="PF00069">
    <property type="entry name" value="Pkinase"/>
    <property type="match status" value="1"/>
</dbReference>
<dbReference type="Gene3D" id="3.30.200.20">
    <property type="entry name" value="Phosphorylase Kinase, domain 1"/>
    <property type="match status" value="1"/>
</dbReference>
<keyword evidence="6" id="KW-0812">Transmembrane</keyword>
<evidence type="ECO:0000313" key="18">
    <source>
        <dbReference type="Proteomes" id="UP000036987"/>
    </source>
</evidence>
<evidence type="ECO:0000256" key="1">
    <source>
        <dbReference type="ARBA" id="ARBA00004162"/>
    </source>
</evidence>
<evidence type="ECO:0000256" key="14">
    <source>
        <dbReference type="PROSITE-ProRule" id="PRU10141"/>
    </source>
</evidence>
<keyword evidence="3" id="KW-1003">Cell membrane</keyword>
<dbReference type="Gene3D" id="1.10.510.10">
    <property type="entry name" value="Transferase(Phosphotransferase) domain 1"/>
    <property type="match status" value="1"/>
</dbReference>
<comment type="subcellular location">
    <subcellularLocation>
        <location evidence="1">Cell membrane</location>
        <topology evidence="1">Single-pass membrane protein</topology>
    </subcellularLocation>
</comment>
<keyword evidence="8 17" id="KW-0418">Kinase</keyword>
<keyword evidence="5" id="KW-0808">Transferase</keyword>
<keyword evidence="7 14" id="KW-0547">Nucleotide-binding</keyword>
<dbReference type="PROSITE" id="PS00107">
    <property type="entry name" value="PROTEIN_KINASE_ATP"/>
    <property type="match status" value="1"/>
</dbReference>
<dbReference type="FunFam" id="3.30.200.20:FF:000542">
    <property type="entry name" value="Receptor-like serine/threonine-protein kinase At4g25390"/>
    <property type="match status" value="1"/>
</dbReference>
<gene>
    <name evidence="17" type="ORF">ZOSMA_248G00130</name>
</gene>
<dbReference type="AlphaFoldDB" id="A0A0K9PGS7"/>
<evidence type="ECO:0000256" key="2">
    <source>
        <dbReference type="ARBA" id="ARBA00012513"/>
    </source>
</evidence>
<dbReference type="CDD" id="cd14066">
    <property type="entry name" value="STKc_IRAK"/>
    <property type="match status" value="1"/>
</dbReference>
<evidence type="ECO:0000256" key="5">
    <source>
        <dbReference type="ARBA" id="ARBA00022679"/>
    </source>
</evidence>
<dbReference type="FunFam" id="1.10.510.10:FF:000384">
    <property type="entry name" value="G-type lectin S-receptor-like serine/threonine-protein kinase"/>
    <property type="match status" value="1"/>
</dbReference>
<name>A0A0K9PGS7_ZOSMR</name>
<dbReference type="GO" id="GO:0004674">
    <property type="term" value="F:protein serine/threonine kinase activity"/>
    <property type="evidence" value="ECO:0000318"/>
    <property type="project" value="GO_Central"/>
</dbReference>
<evidence type="ECO:0000256" key="6">
    <source>
        <dbReference type="ARBA" id="ARBA00022692"/>
    </source>
</evidence>
<keyword evidence="9 14" id="KW-0067">ATP-binding</keyword>
<dbReference type="InterPro" id="IPR000719">
    <property type="entry name" value="Prot_kinase_dom"/>
</dbReference>
<dbReference type="InterPro" id="IPR008271">
    <property type="entry name" value="Ser/Thr_kinase_AS"/>
</dbReference>
<evidence type="ECO:0000256" key="13">
    <source>
        <dbReference type="ARBA" id="ARBA00048679"/>
    </source>
</evidence>
<evidence type="ECO:0000256" key="15">
    <source>
        <dbReference type="RuleBase" id="RU000304"/>
    </source>
</evidence>
<dbReference type="Proteomes" id="UP000036987">
    <property type="component" value="Unassembled WGS sequence"/>
</dbReference>
<dbReference type="GO" id="GO:0005886">
    <property type="term" value="C:plasma membrane"/>
    <property type="evidence" value="ECO:0007669"/>
    <property type="project" value="UniProtKB-SubCell"/>
</dbReference>
<sequence length="378" mass="42435">MKGCITDAFRGLLCYRKSSVPEDATIPPTHTKIKIYSYKELSFATDNFNTVNLVGQGGFGCVYKGRLKDETLIAVKVLSIDSSQGLTEFFNEIEAVSSLSHDNLVRLYGCCVEKKHRILVYDYAENNSIAHTLFSKTSKPSIELSWEKRAQICMGIAQGLAFLHEEAIPRIVHRDIKPGNILLSRDFVPKISDFGLAKLLSPEMTHISTRIAGTLGYLAPEYARGAQLTRKADIYSFGILLLEIVNGRRNVDTKLPKKDRYLLEKTWFLVEHNQLTNWVNSIGIEIDTKTACNFIKIGLMCTQDTARLRPSMSKVVEMMKSEMEIDIQNLARPMIVSDFMDLCGGGTQYTTTVTNTDHLSTYSLLSTQSTLAKCQFEI</sequence>
<comment type="catalytic activity">
    <reaction evidence="12">
        <text>L-threonyl-[protein] + ATP = O-phospho-L-threonyl-[protein] + ADP + H(+)</text>
        <dbReference type="Rhea" id="RHEA:46608"/>
        <dbReference type="Rhea" id="RHEA-COMP:11060"/>
        <dbReference type="Rhea" id="RHEA-COMP:11605"/>
        <dbReference type="ChEBI" id="CHEBI:15378"/>
        <dbReference type="ChEBI" id="CHEBI:30013"/>
        <dbReference type="ChEBI" id="CHEBI:30616"/>
        <dbReference type="ChEBI" id="CHEBI:61977"/>
        <dbReference type="ChEBI" id="CHEBI:456216"/>
        <dbReference type="EC" id="2.7.11.1"/>
    </reaction>
</comment>
<dbReference type="PROSITE" id="PS00108">
    <property type="entry name" value="PROTEIN_KINASE_ST"/>
    <property type="match status" value="1"/>
</dbReference>
<feature type="binding site" evidence="14">
    <location>
        <position position="76"/>
    </location>
    <ligand>
        <name>ATP</name>
        <dbReference type="ChEBI" id="CHEBI:30616"/>
    </ligand>
</feature>
<comment type="caution">
    <text evidence="17">The sequence shown here is derived from an EMBL/GenBank/DDBJ whole genome shotgun (WGS) entry which is preliminary data.</text>
</comment>
<dbReference type="PANTHER" id="PTHR47973">
    <property type="entry name" value="CYSTEINE-RICH RECEPTOR-LIKE PROTEIN KINASE 3"/>
    <property type="match status" value="1"/>
</dbReference>
<keyword evidence="10" id="KW-1133">Transmembrane helix</keyword>
<dbReference type="OMA" id="SPEMTHI"/>
<accession>A0A0K9PGS7</accession>
<evidence type="ECO:0000256" key="12">
    <source>
        <dbReference type="ARBA" id="ARBA00047899"/>
    </source>
</evidence>
<dbReference type="SUPFAM" id="SSF56112">
    <property type="entry name" value="Protein kinase-like (PK-like)"/>
    <property type="match status" value="1"/>
</dbReference>
<dbReference type="OrthoDB" id="4062651at2759"/>
<dbReference type="GO" id="GO:0005524">
    <property type="term" value="F:ATP binding"/>
    <property type="evidence" value="ECO:0007669"/>
    <property type="project" value="UniProtKB-UniRule"/>
</dbReference>
<evidence type="ECO:0000259" key="16">
    <source>
        <dbReference type="PROSITE" id="PS50011"/>
    </source>
</evidence>
<evidence type="ECO:0000256" key="7">
    <source>
        <dbReference type="ARBA" id="ARBA00022741"/>
    </source>
</evidence>
<keyword evidence="18" id="KW-1185">Reference proteome</keyword>
<comment type="catalytic activity">
    <reaction evidence="13">
        <text>L-seryl-[protein] + ATP = O-phospho-L-seryl-[protein] + ADP + H(+)</text>
        <dbReference type="Rhea" id="RHEA:17989"/>
        <dbReference type="Rhea" id="RHEA-COMP:9863"/>
        <dbReference type="Rhea" id="RHEA-COMP:11604"/>
        <dbReference type="ChEBI" id="CHEBI:15378"/>
        <dbReference type="ChEBI" id="CHEBI:29999"/>
        <dbReference type="ChEBI" id="CHEBI:30616"/>
        <dbReference type="ChEBI" id="CHEBI:83421"/>
        <dbReference type="ChEBI" id="CHEBI:456216"/>
        <dbReference type="EC" id="2.7.11.1"/>
    </reaction>
</comment>
<keyword evidence="11" id="KW-0472">Membrane</keyword>
<evidence type="ECO:0000256" key="3">
    <source>
        <dbReference type="ARBA" id="ARBA00022475"/>
    </source>
</evidence>
<evidence type="ECO:0000256" key="10">
    <source>
        <dbReference type="ARBA" id="ARBA00022989"/>
    </source>
</evidence>
<evidence type="ECO:0000256" key="11">
    <source>
        <dbReference type="ARBA" id="ARBA00023136"/>
    </source>
</evidence>
<feature type="domain" description="Protein kinase" evidence="16">
    <location>
        <begin position="48"/>
        <end position="335"/>
    </location>
</feature>
<dbReference type="PROSITE" id="PS50011">
    <property type="entry name" value="PROTEIN_KINASE_DOM"/>
    <property type="match status" value="1"/>
</dbReference>
<dbReference type="SMART" id="SM00220">
    <property type="entry name" value="S_TKc"/>
    <property type="match status" value="1"/>
</dbReference>
<dbReference type="EMBL" id="LFYR01000861">
    <property type="protein sequence ID" value="KMZ68174.1"/>
    <property type="molecule type" value="Genomic_DNA"/>
</dbReference>
<proteinExistence type="inferred from homology"/>
<keyword evidence="4 15" id="KW-0723">Serine/threonine-protein kinase</keyword>
<protein>
    <recommendedName>
        <fullName evidence="2">non-specific serine/threonine protein kinase</fullName>
        <ecNumber evidence="2">2.7.11.1</ecNumber>
    </recommendedName>
</protein>
<evidence type="ECO:0000256" key="9">
    <source>
        <dbReference type="ARBA" id="ARBA00022840"/>
    </source>
</evidence>
<reference evidence="18" key="1">
    <citation type="journal article" date="2016" name="Nature">
        <title>The genome of the seagrass Zostera marina reveals angiosperm adaptation to the sea.</title>
        <authorList>
            <person name="Olsen J.L."/>
            <person name="Rouze P."/>
            <person name="Verhelst B."/>
            <person name="Lin Y.-C."/>
            <person name="Bayer T."/>
            <person name="Collen J."/>
            <person name="Dattolo E."/>
            <person name="De Paoli E."/>
            <person name="Dittami S."/>
            <person name="Maumus F."/>
            <person name="Michel G."/>
            <person name="Kersting A."/>
            <person name="Lauritano C."/>
            <person name="Lohaus R."/>
            <person name="Toepel M."/>
            <person name="Tonon T."/>
            <person name="Vanneste K."/>
            <person name="Amirebrahimi M."/>
            <person name="Brakel J."/>
            <person name="Bostroem C."/>
            <person name="Chovatia M."/>
            <person name="Grimwood J."/>
            <person name="Jenkins J.W."/>
            <person name="Jueterbock A."/>
            <person name="Mraz A."/>
            <person name="Stam W.T."/>
            <person name="Tice H."/>
            <person name="Bornberg-Bauer E."/>
            <person name="Green P.J."/>
            <person name="Pearson G.A."/>
            <person name="Procaccini G."/>
            <person name="Duarte C.M."/>
            <person name="Schmutz J."/>
            <person name="Reusch T.B.H."/>
            <person name="Van de Peer Y."/>
        </authorList>
    </citation>
    <scope>NUCLEOTIDE SEQUENCE [LARGE SCALE GENOMIC DNA]</scope>
    <source>
        <strain evidence="18">cv. Finnish</strain>
    </source>
</reference>
<dbReference type="InterPro" id="IPR017441">
    <property type="entry name" value="Protein_kinase_ATP_BS"/>
</dbReference>
<evidence type="ECO:0000256" key="4">
    <source>
        <dbReference type="ARBA" id="ARBA00022527"/>
    </source>
</evidence>
<dbReference type="InterPro" id="IPR052059">
    <property type="entry name" value="CR_Ser/Thr_kinase"/>
</dbReference>
<dbReference type="STRING" id="29655.A0A0K9PGS7"/>
<dbReference type="InterPro" id="IPR011009">
    <property type="entry name" value="Kinase-like_dom_sf"/>
</dbReference>
<evidence type="ECO:0000256" key="8">
    <source>
        <dbReference type="ARBA" id="ARBA00022777"/>
    </source>
</evidence>
<evidence type="ECO:0000313" key="17">
    <source>
        <dbReference type="EMBL" id="KMZ68174.1"/>
    </source>
</evidence>
<comment type="similarity">
    <text evidence="15">Belongs to the protein kinase superfamily.</text>
</comment>
<organism evidence="17 18">
    <name type="scientific">Zostera marina</name>
    <name type="common">Eelgrass</name>
    <dbReference type="NCBI Taxonomy" id="29655"/>
    <lineage>
        <taxon>Eukaryota</taxon>
        <taxon>Viridiplantae</taxon>
        <taxon>Streptophyta</taxon>
        <taxon>Embryophyta</taxon>
        <taxon>Tracheophyta</taxon>
        <taxon>Spermatophyta</taxon>
        <taxon>Magnoliopsida</taxon>
        <taxon>Liliopsida</taxon>
        <taxon>Zosteraceae</taxon>
        <taxon>Zostera</taxon>
    </lineage>
</organism>